<proteinExistence type="predicted"/>
<dbReference type="Proteomes" id="UP001380953">
    <property type="component" value="Unassembled WGS sequence"/>
</dbReference>
<evidence type="ECO:0000313" key="2">
    <source>
        <dbReference type="Proteomes" id="UP001380953"/>
    </source>
</evidence>
<gene>
    <name evidence="1" type="ORF">WKI47_08755</name>
</gene>
<keyword evidence="2" id="KW-1185">Reference proteome</keyword>
<sequence length="252" mass="27870">MINHMTMLGFQMQEEEDFLQLANYAYEHGTLMQTQQGAYVRLEAGGGAELWLQLNSEGVAIGMHPHFTGAGLMEIGIEAEVLREDANELDGTFYARAGADPGKPGEGLYSFVFDLPDRDRYGPLGQPFLRHVQLAAFAHELNLFANEVEYEHYQLSQSLTAQIVPAHHFVSTGLNDQGGEAVSTAVFSGTVLRSGWVKNELSGSYFQWVLVRTLGGDIDVVADERLVGEREVREGEILSGTFWLSGRLVERS</sequence>
<organism evidence="1 2">
    <name type="scientific">Saccharibacillus sacchari</name>
    <dbReference type="NCBI Taxonomy" id="456493"/>
    <lineage>
        <taxon>Bacteria</taxon>
        <taxon>Bacillati</taxon>
        <taxon>Bacillota</taxon>
        <taxon>Bacilli</taxon>
        <taxon>Bacillales</taxon>
        <taxon>Paenibacillaceae</taxon>
        <taxon>Saccharibacillus</taxon>
    </lineage>
</organism>
<accession>A0ACC6PAP1</accession>
<dbReference type="EMBL" id="JBBKAR010000031">
    <property type="protein sequence ID" value="MEJ8303985.1"/>
    <property type="molecule type" value="Genomic_DNA"/>
</dbReference>
<protein>
    <submittedName>
        <fullName evidence="1">Uncharacterized protein</fullName>
    </submittedName>
</protein>
<reference evidence="1" key="1">
    <citation type="submission" date="2024-03" db="EMBL/GenBank/DDBJ databases">
        <title>Whole genome sequecning of epiphytes from Marcgravia umbellata leaves.</title>
        <authorList>
            <person name="Kumar G."/>
            <person name="Savka M.A."/>
        </authorList>
    </citation>
    <scope>NUCLEOTIDE SEQUENCE</scope>
    <source>
        <strain evidence="1">RIT_BL5</strain>
    </source>
</reference>
<name>A0ACC6PAP1_9BACL</name>
<evidence type="ECO:0000313" key="1">
    <source>
        <dbReference type="EMBL" id="MEJ8303985.1"/>
    </source>
</evidence>
<comment type="caution">
    <text evidence="1">The sequence shown here is derived from an EMBL/GenBank/DDBJ whole genome shotgun (WGS) entry which is preliminary data.</text>
</comment>